<proteinExistence type="predicted"/>
<dbReference type="SUPFAM" id="SSF51556">
    <property type="entry name" value="Metallo-dependent hydrolases"/>
    <property type="match status" value="1"/>
</dbReference>
<organism evidence="1 2">
    <name type="scientific">Planotetraspora mira</name>
    <dbReference type="NCBI Taxonomy" id="58121"/>
    <lineage>
        <taxon>Bacteria</taxon>
        <taxon>Bacillati</taxon>
        <taxon>Actinomycetota</taxon>
        <taxon>Actinomycetes</taxon>
        <taxon>Streptosporangiales</taxon>
        <taxon>Streptosporangiaceae</taxon>
        <taxon>Planotetraspora</taxon>
    </lineage>
</organism>
<keyword evidence="2" id="KW-1185">Reference proteome</keyword>
<evidence type="ECO:0008006" key="3">
    <source>
        <dbReference type="Google" id="ProtNLM"/>
    </source>
</evidence>
<evidence type="ECO:0000313" key="2">
    <source>
        <dbReference type="Proteomes" id="UP000650628"/>
    </source>
</evidence>
<evidence type="ECO:0000313" key="1">
    <source>
        <dbReference type="EMBL" id="GII33893.1"/>
    </source>
</evidence>
<dbReference type="InterPro" id="IPR008257">
    <property type="entry name" value="Pept_M19"/>
</dbReference>
<comment type="caution">
    <text evidence="1">The sequence shown here is derived from an EMBL/GenBank/DDBJ whole genome shotgun (WGS) entry which is preliminary data.</text>
</comment>
<accession>A0A8J3TVG6</accession>
<dbReference type="GO" id="GO:0070573">
    <property type="term" value="F:metallodipeptidase activity"/>
    <property type="evidence" value="ECO:0007669"/>
    <property type="project" value="InterPro"/>
</dbReference>
<sequence>MWLIGIGRTPACHDIHQDVRMNSARAFWEQHACLPLTLDADVTDLLRYRRAGGAYVCVNVGYAPHSRADALSYIGHFTRAIEAHPDLTLATSVADVDAAVPDDRIVVAFDLEDSAPLEGDLDMVRVFSDLGVKSLLPSYNNGNAAGGGCLDAVDTGLTAYGRDLVRRMNEVGMLVDGSHCGTRTGLDLSAATEQPMIYSHSAMRGLWEHARNITDEQARECAATGGVIGIPGVGIFLGPNTATLDAFIAHIDYAVELVGPEHVGIGSDHSFDAEDLTAELAANPDLFPEEYTRWGVIGFVEPETTLLVERELVGRGYPEEAVCGILGGNFRRVAAQVWK</sequence>
<dbReference type="Gene3D" id="3.20.20.140">
    <property type="entry name" value="Metal-dependent hydrolases"/>
    <property type="match status" value="1"/>
</dbReference>
<gene>
    <name evidence="1" type="ORF">Pmi06nite_73350</name>
</gene>
<dbReference type="Pfam" id="PF01244">
    <property type="entry name" value="Peptidase_M19"/>
    <property type="match status" value="1"/>
</dbReference>
<name>A0A8J3TVG6_9ACTN</name>
<dbReference type="Proteomes" id="UP000650628">
    <property type="component" value="Unassembled WGS sequence"/>
</dbReference>
<dbReference type="PROSITE" id="PS51365">
    <property type="entry name" value="RENAL_DIPEPTIDASE_2"/>
    <property type="match status" value="1"/>
</dbReference>
<dbReference type="AlphaFoldDB" id="A0A8J3TVG6"/>
<dbReference type="GO" id="GO:0006508">
    <property type="term" value="P:proteolysis"/>
    <property type="evidence" value="ECO:0007669"/>
    <property type="project" value="InterPro"/>
</dbReference>
<reference evidence="1 2" key="1">
    <citation type="submission" date="2021-01" db="EMBL/GenBank/DDBJ databases">
        <title>Whole genome shotgun sequence of Planotetraspora mira NBRC 15435.</title>
        <authorList>
            <person name="Komaki H."/>
            <person name="Tamura T."/>
        </authorList>
    </citation>
    <scope>NUCLEOTIDE SEQUENCE [LARGE SCALE GENOMIC DNA]</scope>
    <source>
        <strain evidence="1 2">NBRC 15435</strain>
    </source>
</reference>
<dbReference type="InterPro" id="IPR032466">
    <property type="entry name" value="Metal_Hydrolase"/>
</dbReference>
<dbReference type="PANTHER" id="PTHR10443">
    <property type="entry name" value="MICROSOMAL DIPEPTIDASE"/>
    <property type="match status" value="1"/>
</dbReference>
<dbReference type="EMBL" id="BOOO01000043">
    <property type="protein sequence ID" value="GII33893.1"/>
    <property type="molecule type" value="Genomic_DNA"/>
</dbReference>
<protein>
    <recommendedName>
        <fullName evidence="3">Membrane dipeptidase</fullName>
    </recommendedName>
</protein>
<dbReference type="PANTHER" id="PTHR10443:SF12">
    <property type="entry name" value="DIPEPTIDASE"/>
    <property type="match status" value="1"/>
</dbReference>